<comment type="caution">
    <text evidence="2">The sequence shown here is derived from an EMBL/GenBank/DDBJ whole genome shotgun (WGS) entry which is preliminary data.</text>
</comment>
<sequence length="211" mass="22315">MENPTYKQINTQRANSNTFIPFPRTTHSAAKMTMNATIPSHKVTRDASRAVGNSTDPVGKRGGEPALSGAAPPPLGTRGVSNIRSGPTKELTLPTRLAETTSRKDQASPHNVASEDLGRRSELSASGKRGGEGSGESQPLLPPNERESTAPKAYLSTGANSTFTVASDDTVLSASAIAEETNIEEVGMSATATLLKIREMLQVMMDSKSKY</sequence>
<accession>A0AA39QH15</accession>
<name>A0AA39QH15_9AGAR</name>
<evidence type="ECO:0000313" key="3">
    <source>
        <dbReference type="Proteomes" id="UP001175228"/>
    </source>
</evidence>
<evidence type="ECO:0000313" key="2">
    <source>
        <dbReference type="EMBL" id="KAK0502788.1"/>
    </source>
</evidence>
<dbReference type="AlphaFoldDB" id="A0AA39QH15"/>
<feature type="region of interest" description="Disordered" evidence="1">
    <location>
        <begin position="39"/>
        <end position="149"/>
    </location>
</feature>
<protein>
    <submittedName>
        <fullName evidence="2">Uncharacterized protein</fullName>
    </submittedName>
</protein>
<dbReference type="EMBL" id="JAUEPU010000004">
    <property type="protein sequence ID" value="KAK0502788.1"/>
    <property type="molecule type" value="Genomic_DNA"/>
</dbReference>
<reference evidence="2" key="1">
    <citation type="submission" date="2023-06" db="EMBL/GenBank/DDBJ databases">
        <authorList>
            <consortium name="Lawrence Berkeley National Laboratory"/>
            <person name="Ahrendt S."/>
            <person name="Sahu N."/>
            <person name="Indic B."/>
            <person name="Wong-Bajracharya J."/>
            <person name="Merenyi Z."/>
            <person name="Ke H.-M."/>
            <person name="Monk M."/>
            <person name="Kocsube S."/>
            <person name="Drula E."/>
            <person name="Lipzen A."/>
            <person name="Balint B."/>
            <person name="Henrissat B."/>
            <person name="Andreopoulos B."/>
            <person name="Martin F.M."/>
            <person name="Harder C.B."/>
            <person name="Rigling D."/>
            <person name="Ford K.L."/>
            <person name="Foster G.D."/>
            <person name="Pangilinan J."/>
            <person name="Papanicolaou A."/>
            <person name="Barry K."/>
            <person name="LaButti K."/>
            <person name="Viragh M."/>
            <person name="Koriabine M."/>
            <person name="Yan M."/>
            <person name="Riley R."/>
            <person name="Champramary S."/>
            <person name="Plett K.L."/>
            <person name="Tsai I.J."/>
            <person name="Slot J."/>
            <person name="Sipos G."/>
            <person name="Plett J."/>
            <person name="Nagy L.G."/>
            <person name="Grigoriev I.V."/>
        </authorList>
    </citation>
    <scope>NUCLEOTIDE SEQUENCE</scope>
    <source>
        <strain evidence="2">HWK02</strain>
    </source>
</reference>
<organism evidence="2 3">
    <name type="scientific">Armillaria luteobubalina</name>
    <dbReference type="NCBI Taxonomy" id="153913"/>
    <lineage>
        <taxon>Eukaryota</taxon>
        <taxon>Fungi</taxon>
        <taxon>Dikarya</taxon>
        <taxon>Basidiomycota</taxon>
        <taxon>Agaricomycotina</taxon>
        <taxon>Agaricomycetes</taxon>
        <taxon>Agaricomycetidae</taxon>
        <taxon>Agaricales</taxon>
        <taxon>Marasmiineae</taxon>
        <taxon>Physalacriaceae</taxon>
        <taxon>Armillaria</taxon>
    </lineage>
</organism>
<gene>
    <name evidence="2" type="ORF">EDD18DRAFT_1345618</name>
</gene>
<proteinExistence type="predicted"/>
<evidence type="ECO:0000256" key="1">
    <source>
        <dbReference type="SAM" id="MobiDB-lite"/>
    </source>
</evidence>
<dbReference type="Proteomes" id="UP001175228">
    <property type="component" value="Unassembled WGS sequence"/>
</dbReference>
<feature type="compositionally biased region" description="Polar residues" evidence="1">
    <location>
        <begin position="1"/>
        <end position="19"/>
    </location>
</feature>
<keyword evidence="3" id="KW-1185">Reference proteome</keyword>
<feature type="region of interest" description="Disordered" evidence="1">
    <location>
        <begin position="1"/>
        <end position="22"/>
    </location>
</feature>